<dbReference type="SUPFAM" id="SSF55729">
    <property type="entry name" value="Acyl-CoA N-acyltransferases (Nat)"/>
    <property type="match status" value="1"/>
</dbReference>
<evidence type="ECO:0000256" key="2">
    <source>
        <dbReference type="SAM" id="Phobius"/>
    </source>
</evidence>
<feature type="domain" description="N-acetyltransferase" evidence="3">
    <location>
        <begin position="71"/>
        <end position="217"/>
    </location>
</feature>
<sequence>MQLVIRRYRPSDRDAVVTLFRVGIKEHIQPCFYNAIGSFLHLSVTLSLCVCGYVLSSLWAALLLPTAWMAMVYYCCYKVYDGYVRLRLQTDMQDVVGSFLSRPDDCFWVAEAEVDKRTQVVGMVAVVAKDDGRQKCGELFRMIISPQCRRMGLGSKLAQTVFDFGKKQGFSKIILETSSTQKAGIALYRKLANCHSVAADVVYLHSRHYNEHKVGMH</sequence>
<organism evidence="4 5">
    <name type="scientific">Gouania willdenowi</name>
    <name type="common">Blunt-snouted clingfish</name>
    <name type="synonym">Lepadogaster willdenowi</name>
    <dbReference type="NCBI Taxonomy" id="441366"/>
    <lineage>
        <taxon>Eukaryota</taxon>
        <taxon>Metazoa</taxon>
        <taxon>Chordata</taxon>
        <taxon>Craniata</taxon>
        <taxon>Vertebrata</taxon>
        <taxon>Euteleostomi</taxon>
        <taxon>Actinopterygii</taxon>
        <taxon>Neopterygii</taxon>
        <taxon>Teleostei</taxon>
        <taxon>Neoteleostei</taxon>
        <taxon>Acanthomorphata</taxon>
        <taxon>Ovalentaria</taxon>
        <taxon>Blenniimorphae</taxon>
        <taxon>Blenniiformes</taxon>
        <taxon>Gobiesocoidei</taxon>
        <taxon>Gobiesocidae</taxon>
        <taxon>Gobiesocinae</taxon>
        <taxon>Gouania</taxon>
    </lineage>
</organism>
<dbReference type="CDD" id="cd04301">
    <property type="entry name" value="NAT_SF"/>
    <property type="match status" value="1"/>
</dbReference>
<protein>
    <submittedName>
        <fullName evidence="4">Si:ch211-81n22.1</fullName>
    </submittedName>
</protein>
<dbReference type="Proteomes" id="UP000694680">
    <property type="component" value="Chromosome 5"/>
</dbReference>
<dbReference type="Ensembl" id="ENSGWIT00000036571.1">
    <property type="protein sequence ID" value="ENSGWIP00000033585.1"/>
    <property type="gene ID" value="ENSGWIG00000017307.1"/>
</dbReference>
<evidence type="ECO:0000313" key="5">
    <source>
        <dbReference type="Proteomes" id="UP000694680"/>
    </source>
</evidence>
<name>A0A8C5GPB5_GOUWI</name>
<dbReference type="Gene3D" id="3.40.630.30">
    <property type="match status" value="1"/>
</dbReference>
<keyword evidence="2" id="KW-1133">Transmembrane helix</keyword>
<dbReference type="AlphaFoldDB" id="A0A8C5GPB5"/>
<dbReference type="PANTHER" id="PTHR13947:SF58">
    <property type="entry name" value="8B (PUTATIVE,_PSEUDO-RELATED"/>
    <property type="match status" value="1"/>
</dbReference>
<dbReference type="PROSITE" id="PS51186">
    <property type="entry name" value="GNAT"/>
    <property type="match status" value="1"/>
</dbReference>
<evidence type="ECO:0000313" key="4">
    <source>
        <dbReference type="Ensembl" id="ENSGWIP00000033585.1"/>
    </source>
</evidence>
<keyword evidence="2" id="KW-0812">Transmembrane</keyword>
<dbReference type="GO" id="GO:0008080">
    <property type="term" value="F:N-acetyltransferase activity"/>
    <property type="evidence" value="ECO:0007669"/>
    <property type="project" value="InterPro"/>
</dbReference>
<feature type="transmembrane region" description="Helical" evidence="2">
    <location>
        <begin position="31"/>
        <end position="55"/>
    </location>
</feature>
<keyword evidence="1" id="KW-0808">Transferase</keyword>
<evidence type="ECO:0000259" key="3">
    <source>
        <dbReference type="PROSITE" id="PS51186"/>
    </source>
</evidence>
<dbReference type="PANTHER" id="PTHR13947">
    <property type="entry name" value="GNAT FAMILY N-ACETYLTRANSFERASE"/>
    <property type="match status" value="1"/>
</dbReference>
<evidence type="ECO:0000256" key="1">
    <source>
        <dbReference type="ARBA" id="ARBA00022679"/>
    </source>
</evidence>
<reference evidence="4" key="1">
    <citation type="submission" date="2020-06" db="EMBL/GenBank/DDBJ databases">
        <authorList>
            <consortium name="Wellcome Sanger Institute Data Sharing"/>
        </authorList>
    </citation>
    <scope>NUCLEOTIDE SEQUENCE [LARGE SCALE GENOMIC DNA]</scope>
</reference>
<accession>A0A8C5GPB5</accession>
<reference evidence="4" key="2">
    <citation type="submission" date="2025-08" db="UniProtKB">
        <authorList>
            <consortium name="Ensembl"/>
        </authorList>
    </citation>
    <scope>IDENTIFICATION</scope>
</reference>
<dbReference type="InterPro" id="IPR016181">
    <property type="entry name" value="Acyl_CoA_acyltransferase"/>
</dbReference>
<keyword evidence="2" id="KW-0472">Membrane</keyword>
<proteinExistence type="predicted"/>
<feature type="transmembrane region" description="Helical" evidence="2">
    <location>
        <begin position="61"/>
        <end position="80"/>
    </location>
</feature>
<reference evidence="4" key="3">
    <citation type="submission" date="2025-09" db="UniProtKB">
        <authorList>
            <consortium name="Ensembl"/>
        </authorList>
    </citation>
    <scope>IDENTIFICATION</scope>
</reference>
<dbReference type="InterPro" id="IPR000182">
    <property type="entry name" value="GNAT_dom"/>
</dbReference>
<dbReference type="InterPro" id="IPR050769">
    <property type="entry name" value="NAT_camello-type"/>
</dbReference>
<dbReference type="Pfam" id="PF00583">
    <property type="entry name" value="Acetyltransf_1"/>
    <property type="match status" value="1"/>
</dbReference>
<keyword evidence="5" id="KW-1185">Reference proteome</keyword>